<accession>A0A7C4KJ84</accession>
<feature type="transmembrane region" description="Helical" evidence="5">
    <location>
        <begin position="187"/>
        <end position="204"/>
    </location>
</feature>
<keyword evidence="5" id="KW-0811">Translocation</keyword>
<dbReference type="HAMAP" id="MF_00902">
    <property type="entry name" value="TatC"/>
    <property type="match status" value="1"/>
</dbReference>
<organism evidence="6">
    <name type="scientific">Anaerolinea thermolimosa</name>
    <dbReference type="NCBI Taxonomy" id="229919"/>
    <lineage>
        <taxon>Bacteria</taxon>
        <taxon>Bacillati</taxon>
        <taxon>Chloroflexota</taxon>
        <taxon>Anaerolineae</taxon>
        <taxon>Anaerolineales</taxon>
        <taxon>Anaerolineaceae</taxon>
        <taxon>Anaerolinea</taxon>
    </lineage>
</organism>
<dbReference type="PANTHER" id="PTHR30371">
    <property type="entry name" value="SEC-INDEPENDENT PROTEIN TRANSLOCASE PROTEIN TATC"/>
    <property type="match status" value="1"/>
</dbReference>
<comment type="subcellular location">
    <subcellularLocation>
        <location evidence="5">Cell membrane</location>
        <topology evidence="5">Multi-pass membrane protein</topology>
    </subcellularLocation>
    <subcellularLocation>
        <location evidence="1">Membrane</location>
        <topology evidence="1">Multi-pass membrane protein</topology>
    </subcellularLocation>
</comment>
<comment type="similarity">
    <text evidence="5">Belongs to the TatC family.</text>
</comment>
<feature type="transmembrane region" description="Helical" evidence="5">
    <location>
        <begin position="155"/>
        <end position="175"/>
    </location>
</feature>
<feature type="transmembrane region" description="Helical" evidence="5">
    <location>
        <begin position="210"/>
        <end position="231"/>
    </location>
</feature>
<evidence type="ECO:0000256" key="5">
    <source>
        <dbReference type="HAMAP-Rule" id="MF_00902"/>
    </source>
</evidence>
<sequence length="245" mass="27697">MANSKEMDIWEHVSELRTRLFWALISLVVTTLISFMFAQNAIEILARPIGGLKNIVSIEVTENVGVFFRVSLLSGFILALPFILLQILWFVAPGLYPHEKRMLYFFIPIATLLFVSGVAFSYFVMLPAAIPFLVSVLGVQTLPRLSNYINFVTNLMFWIGVSFETPLIVFLLAKLNLVTAKTLLKQWRFAIIIIAIIAAVVTPTPDPVNMSILMIPLFLLYLLSCLFAYIANPKQNRRNQENPGQ</sequence>
<comment type="caution">
    <text evidence="6">The sequence shown here is derived from an EMBL/GenBank/DDBJ whole genome shotgun (WGS) entry which is preliminary data.</text>
</comment>
<dbReference type="GO" id="GO:0033281">
    <property type="term" value="C:TAT protein transport complex"/>
    <property type="evidence" value="ECO:0007669"/>
    <property type="project" value="UniProtKB-UniRule"/>
</dbReference>
<keyword evidence="5" id="KW-1003">Cell membrane</keyword>
<gene>
    <name evidence="5 6" type="primary">tatC</name>
    <name evidence="6" type="ORF">ENT37_06795</name>
</gene>
<comment type="subunit">
    <text evidence="5">Forms a complex with TatA.</text>
</comment>
<evidence type="ECO:0000256" key="1">
    <source>
        <dbReference type="ARBA" id="ARBA00004141"/>
    </source>
</evidence>
<dbReference type="GO" id="GO:0065002">
    <property type="term" value="P:intracellular protein transmembrane transport"/>
    <property type="evidence" value="ECO:0007669"/>
    <property type="project" value="TreeGrafter"/>
</dbReference>
<keyword evidence="4 5" id="KW-0472">Membrane</keyword>
<dbReference type="NCBIfam" id="TIGR00945">
    <property type="entry name" value="tatC"/>
    <property type="match status" value="1"/>
</dbReference>
<dbReference type="PRINTS" id="PR01840">
    <property type="entry name" value="TATCFAMILY"/>
</dbReference>
<evidence type="ECO:0000256" key="4">
    <source>
        <dbReference type="ARBA" id="ARBA00023136"/>
    </source>
</evidence>
<reference evidence="6" key="1">
    <citation type="journal article" date="2020" name="mSystems">
        <title>Genome- and Community-Level Interaction Insights into Carbon Utilization and Element Cycling Functions of Hydrothermarchaeota in Hydrothermal Sediment.</title>
        <authorList>
            <person name="Zhou Z."/>
            <person name="Liu Y."/>
            <person name="Xu W."/>
            <person name="Pan J."/>
            <person name="Luo Z.H."/>
            <person name="Li M."/>
        </authorList>
    </citation>
    <scope>NUCLEOTIDE SEQUENCE [LARGE SCALE GENOMIC DNA]</scope>
    <source>
        <strain evidence="6">SpSt-573</strain>
    </source>
</reference>
<name>A0A7C4KJ84_9CHLR</name>
<dbReference type="PANTHER" id="PTHR30371:SF0">
    <property type="entry name" value="SEC-INDEPENDENT PROTEIN TRANSLOCASE PROTEIN TATC, CHLOROPLASTIC-RELATED"/>
    <property type="match status" value="1"/>
</dbReference>
<comment type="function">
    <text evidence="5">Part of the twin-arginine translocation (Tat) system that transports large folded proteins containing a characteristic twin-arginine motif in their signal peptide across membranes.</text>
</comment>
<feature type="transmembrane region" description="Helical" evidence="5">
    <location>
        <begin position="103"/>
        <end position="135"/>
    </location>
</feature>
<feature type="transmembrane region" description="Helical" evidence="5">
    <location>
        <begin position="66"/>
        <end position="91"/>
    </location>
</feature>
<keyword evidence="2 5" id="KW-0812">Transmembrane</keyword>
<feature type="transmembrane region" description="Helical" evidence="5">
    <location>
        <begin position="20"/>
        <end position="46"/>
    </location>
</feature>
<dbReference type="EMBL" id="DSYK01000337">
    <property type="protein sequence ID" value="HGS21559.1"/>
    <property type="molecule type" value="Genomic_DNA"/>
</dbReference>
<evidence type="ECO:0000256" key="2">
    <source>
        <dbReference type="ARBA" id="ARBA00022692"/>
    </source>
</evidence>
<dbReference type="GO" id="GO:0043953">
    <property type="term" value="P:protein transport by the Tat complex"/>
    <property type="evidence" value="ECO:0007669"/>
    <property type="project" value="UniProtKB-UniRule"/>
</dbReference>
<evidence type="ECO:0000256" key="3">
    <source>
        <dbReference type="ARBA" id="ARBA00022989"/>
    </source>
</evidence>
<dbReference type="InterPro" id="IPR002033">
    <property type="entry name" value="TatC"/>
</dbReference>
<keyword evidence="5" id="KW-0813">Transport</keyword>
<protein>
    <recommendedName>
        <fullName evidence="5">Sec-independent protein translocase protein TatC</fullName>
    </recommendedName>
</protein>
<proteinExistence type="inferred from homology"/>
<keyword evidence="5" id="KW-0653">Protein transport</keyword>
<keyword evidence="3 5" id="KW-1133">Transmembrane helix</keyword>
<dbReference type="AlphaFoldDB" id="A0A7C4KJ84"/>
<dbReference type="Pfam" id="PF00902">
    <property type="entry name" value="TatC"/>
    <property type="match status" value="1"/>
</dbReference>
<evidence type="ECO:0000313" key="6">
    <source>
        <dbReference type="EMBL" id="HGS21559.1"/>
    </source>
</evidence>
<dbReference type="GO" id="GO:0009977">
    <property type="term" value="F:proton motive force dependent protein transmembrane transporter activity"/>
    <property type="evidence" value="ECO:0007669"/>
    <property type="project" value="TreeGrafter"/>
</dbReference>